<evidence type="ECO:0000256" key="3">
    <source>
        <dbReference type="SAM" id="MobiDB-lite"/>
    </source>
</evidence>
<dbReference type="PANTHER" id="PTHR43477">
    <property type="entry name" value="DIHYDROANTICAPSIN 7-DEHYDROGENASE"/>
    <property type="match status" value="1"/>
</dbReference>
<evidence type="ECO:0000313" key="5">
    <source>
        <dbReference type="EMBL" id="TXC68032.1"/>
    </source>
</evidence>
<dbReference type="SUPFAM" id="SSF51735">
    <property type="entry name" value="NAD(P)-binding Rossmann-fold domains"/>
    <property type="match status" value="1"/>
</dbReference>
<keyword evidence="2" id="KW-0560">Oxidoreductase</keyword>
<dbReference type="InterPro" id="IPR002347">
    <property type="entry name" value="SDR_fam"/>
</dbReference>
<dbReference type="AlphaFoldDB" id="A0A5C6U5C9"/>
<dbReference type="InterPro" id="IPR051122">
    <property type="entry name" value="SDR_DHRS6-like"/>
</dbReference>
<dbReference type="Proteomes" id="UP000321250">
    <property type="component" value="Unassembled WGS sequence"/>
</dbReference>
<dbReference type="InterPro" id="IPR057326">
    <property type="entry name" value="KR_dom"/>
</dbReference>
<evidence type="ECO:0000259" key="4">
    <source>
        <dbReference type="SMART" id="SM00822"/>
    </source>
</evidence>
<evidence type="ECO:0000256" key="1">
    <source>
        <dbReference type="ARBA" id="ARBA00006484"/>
    </source>
</evidence>
<comment type="caution">
    <text evidence="5">The sequence shown here is derived from an EMBL/GenBank/DDBJ whole genome shotgun (WGS) entry which is preliminary data.</text>
</comment>
<evidence type="ECO:0000256" key="2">
    <source>
        <dbReference type="ARBA" id="ARBA00023002"/>
    </source>
</evidence>
<feature type="domain" description="Ketoreductase" evidence="4">
    <location>
        <begin position="35"/>
        <end position="214"/>
    </location>
</feature>
<reference evidence="5 6" key="1">
    <citation type="journal article" date="2013" name="Antonie Van Leeuwenhoek">
        <title>Sphingomonas ginsenosidivorax sp. nov., with the ability to transform ginsenosides.</title>
        <authorList>
            <person name="Jin X.F."/>
            <person name="Kim J.K."/>
            <person name="Liu Q.M."/>
            <person name="Kang M.S."/>
            <person name="He D."/>
            <person name="Jin F.X."/>
            <person name="Kim S.C."/>
            <person name="Im W.T."/>
        </authorList>
    </citation>
    <scope>NUCLEOTIDE SEQUENCE [LARGE SCALE GENOMIC DNA]</scope>
    <source>
        <strain evidence="5 6">KHI67</strain>
    </source>
</reference>
<dbReference type="PRINTS" id="PR00081">
    <property type="entry name" value="GDHRDH"/>
</dbReference>
<proteinExistence type="inferred from homology"/>
<dbReference type="Gene3D" id="3.40.50.720">
    <property type="entry name" value="NAD(P)-binding Rossmann-like Domain"/>
    <property type="match status" value="1"/>
</dbReference>
<dbReference type="InterPro" id="IPR036291">
    <property type="entry name" value="NAD(P)-bd_dom_sf"/>
</dbReference>
<gene>
    <name evidence="5" type="ORF">FSB78_18855</name>
</gene>
<sequence>MPISVSSRWNGASNMTNTTSQATRGGDGLGALIGAKIFIVGAGSGVGRAIASMAAARGAKVALAGRSRDKLDATAATLSGAVLGTYALDVTDRAQVEAALAEHGPYDHIVTTAADLTFGPFTGLTDAQIEGMLASKFWGPINLGRAADKHLAPQGSLLFFSGLAAYRQGPGSSIVGVVNIALESLAAALAIELKPKRVNVISPGVVDAGSWSSMGEDERTAFFADVAGGLPVGRVGEVEDEAHAALAVMENGFINGTVVNVDGGGRVA</sequence>
<protein>
    <submittedName>
        <fullName evidence="5">SDR family oxidoreductase</fullName>
    </submittedName>
</protein>
<dbReference type="Pfam" id="PF13561">
    <property type="entry name" value="adh_short_C2"/>
    <property type="match status" value="1"/>
</dbReference>
<organism evidence="5 6">
    <name type="scientific">Sphingomonas ginsenosidivorax</name>
    <dbReference type="NCBI Taxonomy" id="862135"/>
    <lineage>
        <taxon>Bacteria</taxon>
        <taxon>Pseudomonadati</taxon>
        <taxon>Pseudomonadota</taxon>
        <taxon>Alphaproteobacteria</taxon>
        <taxon>Sphingomonadales</taxon>
        <taxon>Sphingomonadaceae</taxon>
        <taxon>Sphingomonas</taxon>
    </lineage>
</organism>
<dbReference type="PANTHER" id="PTHR43477:SF1">
    <property type="entry name" value="DIHYDROANTICAPSIN 7-DEHYDROGENASE"/>
    <property type="match status" value="1"/>
</dbReference>
<dbReference type="GO" id="GO:0016491">
    <property type="term" value="F:oxidoreductase activity"/>
    <property type="evidence" value="ECO:0007669"/>
    <property type="project" value="UniProtKB-KW"/>
</dbReference>
<dbReference type="SMART" id="SM00822">
    <property type="entry name" value="PKS_KR"/>
    <property type="match status" value="1"/>
</dbReference>
<dbReference type="EMBL" id="VOQR01000002">
    <property type="protein sequence ID" value="TXC68032.1"/>
    <property type="molecule type" value="Genomic_DNA"/>
</dbReference>
<comment type="similarity">
    <text evidence="1">Belongs to the short-chain dehydrogenases/reductases (SDR) family.</text>
</comment>
<accession>A0A5C6U5C9</accession>
<keyword evidence="6" id="KW-1185">Reference proteome</keyword>
<evidence type="ECO:0000313" key="6">
    <source>
        <dbReference type="Proteomes" id="UP000321250"/>
    </source>
</evidence>
<feature type="region of interest" description="Disordered" evidence="3">
    <location>
        <begin position="1"/>
        <end position="21"/>
    </location>
</feature>
<name>A0A5C6U5C9_9SPHN</name>